<organism evidence="1 2">
    <name type="scientific">Rossellomorea vietnamensis</name>
    <dbReference type="NCBI Taxonomy" id="218284"/>
    <lineage>
        <taxon>Bacteria</taxon>
        <taxon>Bacillati</taxon>
        <taxon>Bacillota</taxon>
        <taxon>Bacilli</taxon>
        <taxon>Bacillales</taxon>
        <taxon>Bacillaceae</taxon>
        <taxon>Rossellomorea</taxon>
    </lineage>
</organism>
<accession>A0A0P6W1V9</accession>
<dbReference type="EMBL" id="LIXZ01000006">
    <property type="protein sequence ID" value="KPL59836.1"/>
    <property type="molecule type" value="Genomic_DNA"/>
</dbReference>
<evidence type="ECO:0000313" key="1">
    <source>
        <dbReference type="EMBL" id="KPL59836.1"/>
    </source>
</evidence>
<gene>
    <name evidence="1" type="ORF">AM506_10315</name>
</gene>
<evidence type="ECO:0000313" key="2">
    <source>
        <dbReference type="Proteomes" id="UP000050398"/>
    </source>
</evidence>
<comment type="caution">
    <text evidence="1">The sequence shown here is derived from an EMBL/GenBank/DDBJ whole genome shotgun (WGS) entry which is preliminary data.</text>
</comment>
<reference evidence="1 2" key="1">
    <citation type="submission" date="2015-08" db="EMBL/GenBank/DDBJ databases">
        <title>Draft Genome Sequence of Bacillus vietnamensis UCD-SED5.</title>
        <authorList>
            <person name="Lee R.D."/>
            <person name="Jospin G."/>
            <person name="Lang J.M."/>
            <person name="Coil D.A."/>
            <person name="Eisen J.A."/>
        </authorList>
    </citation>
    <scope>NUCLEOTIDE SEQUENCE [LARGE SCALE GENOMIC DNA]</scope>
    <source>
        <strain evidence="1 2">UCD-SED5</strain>
    </source>
</reference>
<sequence>MNRKEVVDKVDELIDTYCKDCFLKAHFRKEYGKTYAHRFCIGQCTIGEQIRHYGKCLNKNDAYQK</sequence>
<dbReference type="Pfam" id="PF10782">
    <property type="entry name" value="zf-C2HCIx2C"/>
    <property type="match status" value="1"/>
</dbReference>
<proteinExistence type="predicted"/>
<dbReference type="PATRIC" id="fig|218284.4.peg.3737"/>
<dbReference type="AlphaFoldDB" id="A0A0P6W1V9"/>
<name>A0A0P6W1V9_9BACI</name>
<dbReference type="RefSeq" id="WP_060672398.1">
    <property type="nucleotide sequence ID" value="NZ_LIXZ01000006.1"/>
</dbReference>
<evidence type="ECO:0008006" key="3">
    <source>
        <dbReference type="Google" id="ProtNLM"/>
    </source>
</evidence>
<dbReference type="Proteomes" id="UP000050398">
    <property type="component" value="Unassembled WGS sequence"/>
</dbReference>
<dbReference type="OrthoDB" id="2454446at2"/>
<dbReference type="InterPro" id="IPR019718">
    <property type="entry name" value="DUF2602"/>
</dbReference>
<protein>
    <recommendedName>
        <fullName evidence="3">Zinc-finger domain-containing protein</fullName>
    </recommendedName>
</protein>